<keyword evidence="15 18" id="KW-0472">Membrane</keyword>
<feature type="transmembrane region" description="Helical" evidence="18">
    <location>
        <begin position="34"/>
        <end position="53"/>
    </location>
</feature>
<feature type="transmembrane region" description="Helical" evidence="18">
    <location>
        <begin position="137"/>
        <end position="162"/>
    </location>
</feature>
<dbReference type="GO" id="GO:0008121">
    <property type="term" value="F:quinol-cytochrome-c reductase activity"/>
    <property type="evidence" value="ECO:0007669"/>
    <property type="project" value="InterPro"/>
</dbReference>
<dbReference type="InterPro" id="IPR048259">
    <property type="entry name" value="Cytochrome_b_N_euk/bac"/>
</dbReference>
<feature type="binding site" description="axial binding residue" evidence="17">
    <location>
        <position position="80"/>
    </location>
    <ligand>
        <name>heme b</name>
        <dbReference type="ChEBI" id="CHEBI:60344"/>
        <label>b562</label>
    </ligand>
    <ligandPart>
        <name>Fe</name>
        <dbReference type="ChEBI" id="CHEBI:18248"/>
    </ligandPart>
</feature>
<evidence type="ECO:0000256" key="17">
    <source>
        <dbReference type="PIRSR" id="PIRSR038885-2"/>
    </source>
</evidence>
<comment type="cofactor">
    <cofactor evidence="17">
        <name>heme</name>
        <dbReference type="ChEBI" id="CHEBI:30413"/>
    </cofactor>
    <text evidence="17">Binds 2 heme groups non-covalently.</text>
</comment>
<dbReference type="Gene3D" id="1.20.810.10">
    <property type="entry name" value="Cytochrome Bc1 Complex, Chain C"/>
    <property type="match status" value="1"/>
</dbReference>
<evidence type="ECO:0000256" key="2">
    <source>
        <dbReference type="ARBA" id="ARBA00004448"/>
    </source>
</evidence>
<protein>
    <recommendedName>
        <fullName evidence="3 18">Cytochrome b</fullName>
    </recommendedName>
</protein>
<evidence type="ECO:0000259" key="19">
    <source>
        <dbReference type="PROSITE" id="PS51002"/>
    </source>
</evidence>
<geneLocation type="mitochondrion" evidence="21"/>
<feature type="transmembrane region" description="Helical" evidence="18">
    <location>
        <begin position="318"/>
        <end position="339"/>
    </location>
</feature>
<evidence type="ECO:0000256" key="12">
    <source>
        <dbReference type="ARBA" id="ARBA00023004"/>
    </source>
</evidence>
<dbReference type="GO" id="GO:0045275">
    <property type="term" value="C:respiratory chain complex III"/>
    <property type="evidence" value="ECO:0007669"/>
    <property type="project" value="InterPro"/>
</dbReference>
<proteinExistence type="inferred from homology"/>
<dbReference type="GO" id="GO:0005743">
    <property type="term" value="C:mitochondrial inner membrane"/>
    <property type="evidence" value="ECO:0007669"/>
    <property type="project" value="UniProtKB-SubCell"/>
</dbReference>
<dbReference type="InterPro" id="IPR048260">
    <property type="entry name" value="Cytochrome_b_C_euk/bac"/>
</dbReference>
<dbReference type="AlphaFoldDB" id="S0DGU4"/>
<dbReference type="GO" id="GO:0006122">
    <property type="term" value="P:mitochondrial electron transport, ubiquinol to cytochrome c"/>
    <property type="evidence" value="ECO:0007669"/>
    <property type="project" value="TreeGrafter"/>
</dbReference>
<keyword evidence="14 18" id="KW-0496">Mitochondrion</keyword>
<dbReference type="PIRSF" id="PIRSF038885">
    <property type="entry name" value="COB"/>
    <property type="match status" value="1"/>
</dbReference>
<feature type="binding site" description="axial binding residue" evidence="17">
    <location>
        <position position="193"/>
    </location>
    <ligand>
        <name>heme b</name>
        <dbReference type="ChEBI" id="CHEBI:60344"/>
        <label>b566</label>
    </ligand>
    <ligandPart>
        <name>Fe</name>
        <dbReference type="ChEBI" id="CHEBI:18248"/>
    </ligandPart>
</feature>
<dbReference type="InterPro" id="IPR027387">
    <property type="entry name" value="Cytb/b6-like_sf"/>
</dbReference>
<evidence type="ECO:0000256" key="16">
    <source>
        <dbReference type="PIRSR" id="PIRSR038885-1"/>
    </source>
</evidence>
<comment type="similarity">
    <text evidence="18">Belongs to the cytochrome b family.</text>
</comment>
<organism evidence="21">
    <name type="scientific">Pyura gangelion</name>
    <name type="common">Ascidian</name>
    <name type="synonym">Cynthia gangelion</name>
    <dbReference type="NCBI Taxonomy" id="569434"/>
    <lineage>
        <taxon>Eukaryota</taxon>
        <taxon>Metazoa</taxon>
        <taxon>Chordata</taxon>
        <taxon>Tunicata</taxon>
        <taxon>Ascidiacea</taxon>
        <taxon>Stolidobranchia</taxon>
        <taxon>Pyuridae</taxon>
        <taxon>Pyura</taxon>
    </lineage>
</organism>
<feature type="transmembrane region" description="Helical" evidence="18">
    <location>
        <begin position="345"/>
        <end position="366"/>
    </location>
</feature>
<dbReference type="SUPFAM" id="SSF81648">
    <property type="entry name" value="a domain/subunit of cytochrome bc1 complex (Ubiquinol-cytochrome c reductase)"/>
    <property type="match status" value="1"/>
</dbReference>
<dbReference type="EMBL" id="HF548557">
    <property type="protein sequence ID" value="CCO25753.1"/>
    <property type="molecule type" value="Genomic_DNA"/>
</dbReference>
<evidence type="ECO:0000256" key="18">
    <source>
        <dbReference type="RuleBase" id="RU362117"/>
    </source>
</evidence>
<feature type="transmembrane region" description="Helical" evidence="18">
    <location>
        <begin position="174"/>
        <end position="197"/>
    </location>
</feature>
<comment type="cofactor">
    <cofactor evidence="18">
        <name>heme b</name>
        <dbReference type="ChEBI" id="CHEBI:60344"/>
    </cofactor>
    <text evidence="18">Binds 2 heme groups non-covalently.</text>
</comment>
<feature type="transmembrane region" description="Helical" evidence="18">
    <location>
        <begin position="226"/>
        <end position="247"/>
    </location>
</feature>
<evidence type="ECO:0000256" key="7">
    <source>
        <dbReference type="ARBA" id="ARBA00022692"/>
    </source>
</evidence>
<feature type="binding site" evidence="16">
    <location>
        <position position="198"/>
    </location>
    <ligand>
        <name>a ubiquinone</name>
        <dbReference type="ChEBI" id="CHEBI:16389"/>
    </ligand>
</feature>
<dbReference type="InterPro" id="IPR030689">
    <property type="entry name" value="Cytochrome_b"/>
</dbReference>
<feature type="transmembrane region" description="Helical" evidence="18">
    <location>
        <begin position="74"/>
        <end position="95"/>
    </location>
</feature>
<evidence type="ECO:0000256" key="6">
    <source>
        <dbReference type="ARBA" id="ARBA00022660"/>
    </source>
</evidence>
<keyword evidence="10 18" id="KW-0249">Electron transport</keyword>
<keyword evidence="8 17" id="KW-0479">Metal-binding</keyword>
<evidence type="ECO:0000256" key="4">
    <source>
        <dbReference type="ARBA" id="ARBA00022448"/>
    </source>
</evidence>
<evidence type="ECO:0000256" key="14">
    <source>
        <dbReference type="ARBA" id="ARBA00023128"/>
    </source>
</evidence>
<dbReference type="SUPFAM" id="SSF81342">
    <property type="entry name" value="Transmembrane di-heme cytochromes"/>
    <property type="match status" value="1"/>
</dbReference>
<evidence type="ECO:0000256" key="1">
    <source>
        <dbReference type="ARBA" id="ARBA00002566"/>
    </source>
</evidence>
<keyword evidence="4 18" id="KW-0813">Transport</keyword>
<feature type="domain" description="Cytochrome b/b6 C-terminal region profile" evidence="20">
    <location>
        <begin position="207"/>
        <end position="367"/>
    </location>
</feature>
<dbReference type="InterPro" id="IPR005797">
    <property type="entry name" value="Cyt_b/b6_N"/>
</dbReference>
<feature type="binding site" description="axial binding residue" evidence="17">
    <location>
        <position position="94"/>
    </location>
    <ligand>
        <name>heme b</name>
        <dbReference type="ChEBI" id="CHEBI:60344"/>
        <label>b566</label>
    </ligand>
    <ligandPart>
        <name>Fe</name>
        <dbReference type="ChEBI" id="CHEBI:18248"/>
    </ligandPart>
</feature>
<evidence type="ECO:0000256" key="10">
    <source>
        <dbReference type="ARBA" id="ARBA00022982"/>
    </source>
</evidence>
<sequence length="367" mass="42409">MLRKNTLIDLFMGSFYHLPSPINISYWWNWGSTVGIILVMQILTGLFLTMHYVSDINYAFDSVVHIHRDVNFGTYIRAIHANGASFFLLGLFMHVGRGLYYKSFLKIHVWGVGVLMLILSMLTAFFGYVLPWGQMSFWGATVITNLLSAIPMYGTSIVYWVWGGFSVGGATLTRFYTFHFLFPFVLVVLSLLHLVFLHEKGSNNPLKGSSNTLKIFFWPYSGIKDLLGFFFLFFFFFLLVFFGPSMFMDPENFMKANPLVTPTHIKPEWYFLFAYAILRCIPNKSLGVLALVMSIIMLLLMPIINFSMKKHEMKVYSFYYQIFFWVWGVNFIILTWLGGAPVEEPYIMLAQISSVVYFMLLVLMAIM</sequence>
<feature type="binding site" description="axial binding residue" evidence="17">
    <location>
        <position position="179"/>
    </location>
    <ligand>
        <name>heme b</name>
        <dbReference type="ChEBI" id="CHEBI:60344"/>
        <label>b562</label>
    </ligand>
    <ligandPart>
        <name>Fe</name>
        <dbReference type="ChEBI" id="CHEBI:18248"/>
    </ligandPart>
</feature>
<dbReference type="InterPro" id="IPR036150">
    <property type="entry name" value="Cyt_b/b6_C_sf"/>
</dbReference>
<comment type="function">
    <text evidence="1 18">Component of the ubiquinol-cytochrome c reductase complex (complex III or cytochrome b-c1 complex) that is part of the mitochondrial respiratory chain. The b-c1 complex mediates electron transfer from ubiquinol to cytochrome c. Contributes to the generation of a proton gradient across the mitochondrial membrane that is then used for ATP synthesis.</text>
</comment>
<gene>
    <name evidence="21" type="primary">cob</name>
</gene>
<evidence type="ECO:0000259" key="20">
    <source>
        <dbReference type="PROSITE" id="PS51003"/>
    </source>
</evidence>
<dbReference type="PROSITE" id="PS51003">
    <property type="entry name" value="CYTB_CTER"/>
    <property type="match status" value="1"/>
</dbReference>
<dbReference type="GO" id="GO:0016491">
    <property type="term" value="F:oxidoreductase activity"/>
    <property type="evidence" value="ECO:0007669"/>
    <property type="project" value="UniProtKB-UniRule"/>
</dbReference>
<keyword evidence="9" id="KW-0999">Mitochondrion inner membrane</keyword>
<dbReference type="PROSITE" id="PS51002">
    <property type="entry name" value="CYTB_NTER"/>
    <property type="match status" value="1"/>
</dbReference>
<dbReference type="CDD" id="cd00284">
    <property type="entry name" value="Cytochrome_b_N"/>
    <property type="match status" value="1"/>
</dbReference>
<dbReference type="InterPro" id="IPR016174">
    <property type="entry name" value="Di-haem_cyt_TM"/>
</dbReference>
<dbReference type="CDD" id="cd00290">
    <property type="entry name" value="cytochrome_b_C"/>
    <property type="match status" value="1"/>
</dbReference>
<evidence type="ECO:0000256" key="15">
    <source>
        <dbReference type="ARBA" id="ARBA00023136"/>
    </source>
</evidence>
<evidence type="ECO:0000256" key="9">
    <source>
        <dbReference type="ARBA" id="ARBA00022792"/>
    </source>
</evidence>
<name>S0DGU4_PYUGA</name>
<dbReference type="Pfam" id="PF00033">
    <property type="entry name" value="Cytochrome_B"/>
    <property type="match status" value="1"/>
</dbReference>
<evidence type="ECO:0000256" key="3">
    <source>
        <dbReference type="ARBA" id="ARBA00013531"/>
    </source>
</evidence>
<dbReference type="Pfam" id="PF00032">
    <property type="entry name" value="Cytochrom_B_C"/>
    <property type="match status" value="1"/>
</dbReference>
<keyword evidence="7 18" id="KW-0812">Transmembrane</keyword>
<dbReference type="InterPro" id="IPR005798">
    <property type="entry name" value="Cyt_b/b6_C"/>
</dbReference>
<feature type="domain" description="Cytochrome b/b6 N-terminal region profile" evidence="19">
    <location>
        <begin position="1"/>
        <end position="206"/>
    </location>
</feature>
<feature type="transmembrane region" description="Helical" evidence="18">
    <location>
        <begin position="286"/>
        <end position="306"/>
    </location>
</feature>
<evidence type="ECO:0000256" key="11">
    <source>
        <dbReference type="ARBA" id="ARBA00022989"/>
    </source>
</evidence>
<dbReference type="PANTHER" id="PTHR19271:SF16">
    <property type="entry name" value="CYTOCHROME B"/>
    <property type="match status" value="1"/>
</dbReference>
<dbReference type="GO" id="GO:0046872">
    <property type="term" value="F:metal ion binding"/>
    <property type="evidence" value="ECO:0007669"/>
    <property type="project" value="UniProtKB-UniRule"/>
</dbReference>
<dbReference type="PANTHER" id="PTHR19271">
    <property type="entry name" value="CYTOCHROME B"/>
    <property type="match status" value="1"/>
</dbReference>
<keyword evidence="12 17" id="KW-0408">Iron</keyword>
<keyword evidence="13" id="KW-0830">Ubiquinone</keyword>
<keyword evidence="5 17" id="KW-0349">Heme</keyword>
<keyword evidence="11 18" id="KW-1133">Transmembrane helix</keyword>
<evidence type="ECO:0000256" key="13">
    <source>
        <dbReference type="ARBA" id="ARBA00023075"/>
    </source>
</evidence>
<evidence type="ECO:0000256" key="8">
    <source>
        <dbReference type="ARBA" id="ARBA00022723"/>
    </source>
</evidence>
<comment type="subcellular location">
    <subcellularLocation>
        <location evidence="2">Mitochondrion inner membrane</location>
        <topology evidence="2">Multi-pass membrane protein</topology>
    </subcellularLocation>
</comment>
<keyword evidence="6 18" id="KW-0679">Respiratory chain</keyword>
<accession>S0DGU4</accession>
<evidence type="ECO:0000256" key="5">
    <source>
        <dbReference type="ARBA" id="ARBA00022617"/>
    </source>
</evidence>
<feature type="transmembrane region" description="Helical" evidence="18">
    <location>
        <begin position="107"/>
        <end position="130"/>
    </location>
</feature>
<reference evidence="21" key="1">
    <citation type="journal article" date="2013" name="Genome Biol. Evol.">
        <title>Deep Sequencing of Mixed Total DNA without Barcodes Allows Efficient Assembly of Highly Plastic Ascidian Mitochondrial Genomes.</title>
        <authorList>
            <person name="Rubinstein N."/>
            <person name="Feldstein T."/>
            <person name="Shenkar N."/>
            <person name="Botero Castro F."/>
            <person name="Griggio F."/>
            <person name="Mastrototaro F."/>
            <person name="Delsuc F."/>
            <person name="Douzery E.J.P."/>
            <person name="Gissi C."/>
            <person name="Huchon D."/>
        </authorList>
    </citation>
    <scope>NUCLEOTIDE SEQUENCE</scope>
    <source>
        <tissue evidence="21">Gonad</tissue>
    </source>
</reference>
<evidence type="ECO:0000313" key="21">
    <source>
        <dbReference type="EMBL" id="CCO25753.1"/>
    </source>
</evidence>